<dbReference type="InterPro" id="IPR036890">
    <property type="entry name" value="HATPase_C_sf"/>
</dbReference>
<dbReference type="KEGG" id="smur:BWP33_09340"/>
<comment type="catalytic activity">
    <reaction evidence="1">
        <text>ATP + protein L-histidine = ADP + protein N-phospho-L-histidine.</text>
        <dbReference type="EC" id="2.7.13.3"/>
    </reaction>
</comment>
<feature type="domain" description="Histidine kinase" evidence="16">
    <location>
        <begin position="241"/>
        <end position="455"/>
    </location>
</feature>
<dbReference type="PANTHER" id="PTHR45528:SF1">
    <property type="entry name" value="SENSOR HISTIDINE KINASE CPXA"/>
    <property type="match status" value="1"/>
</dbReference>
<keyword evidence="9" id="KW-0418">Kinase</keyword>
<keyword evidence="13 15" id="KW-0472">Membrane</keyword>
<dbReference type="EC" id="2.7.13.3" evidence="3"/>
<dbReference type="GO" id="GO:0000155">
    <property type="term" value="F:phosphorelay sensor kinase activity"/>
    <property type="evidence" value="ECO:0007669"/>
    <property type="project" value="InterPro"/>
</dbReference>
<evidence type="ECO:0000256" key="12">
    <source>
        <dbReference type="ARBA" id="ARBA00023012"/>
    </source>
</evidence>
<evidence type="ECO:0000256" key="1">
    <source>
        <dbReference type="ARBA" id="ARBA00000085"/>
    </source>
</evidence>
<evidence type="ECO:0000313" key="18">
    <source>
        <dbReference type="EMBL" id="EFG31521.1"/>
    </source>
</evidence>
<keyword evidence="5" id="KW-0597">Phosphoprotein</keyword>
<keyword evidence="4" id="KW-1003">Cell membrane</keyword>
<dbReference type="eggNOG" id="COG2205">
    <property type="taxonomic scope" value="Bacteria"/>
</dbReference>
<dbReference type="InterPro" id="IPR003594">
    <property type="entry name" value="HATPase_dom"/>
</dbReference>
<dbReference type="GO" id="GO:0005886">
    <property type="term" value="C:plasma membrane"/>
    <property type="evidence" value="ECO:0007669"/>
    <property type="project" value="UniProtKB-SubCell"/>
</dbReference>
<feature type="domain" description="HAMP" evidence="17">
    <location>
        <begin position="178"/>
        <end position="233"/>
    </location>
</feature>
<dbReference type="SUPFAM" id="SSF158472">
    <property type="entry name" value="HAMP domain-like"/>
    <property type="match status" value="1"/>
</dbReference>
<dbReference type="InterPro" id="IPR004358">
    <property type="entry name" value="Sig_transdc_His_kin-like_C"/>
</dbReference>
<dbReference type="EMBL" id="ADCY02000015">
    <property type="protein sequence ID" value="EFG31521.1"/>
    <property type="molecule type" value="Genomic_DNA"/>
</dbReference>
<dbReference type="SUPFAM" id="SSF55874">
    <property type="entry name" value="ATPase domain of HSP90 chaperone/DNA topoisomerase II/histidine kinase"/>
    <property type="match status" value="1"/>
</dbReference>
<proteinExistence type="predicted"/>
<dbReference type="AlphaFoldDB" id="V9H6B2"/>
<evidence type="ECO:0000256" key="13">
    <source>
        <dbReference type="ARBA" id="ARBA00023136"/>
    </source>
</evidence>
<dbReference type="Gene3D" id="1.10.287.130">
    <property type="match status" value="1"/>
</dbReference>
<evidence type="ECO:0000256" key="8">
    <source>
        <dbReference type="ARBA" id="ARBA00022741"/>
    </source>
</evidence>
<feature type="transmembrane region" description="Helical" evidence="15">
    <location>
        <begin position="7"/>
        <end position="29"/>
    </location>
</feature>
<dbReference type="SMART" id="SM00304">
    <property type="entry name" value="HAMP"/>
    <property type="match status" value="1"/>
</dbReference>
<reference evidence="18 19" key="2">
    <citation type="submission" date="2011-10" db="EMBL/GenBank/DDBJ databases">
        <title>The Genome Sequence of Simonsiella muelleri ATCC 29453.</title>
        <authorList>
            <consortium name="The Broad Institute Genome Sequencing Platform"/>
            <consortium name="The Broad Institute Genome Sequencing Center for Infectious Disease"/>
            <person name="Earl A."/>
            <person name="Ward D."/>
            <person name="Feldgarden M."/>
            <person name="Gevers D."/>
            <person name="Izard J."/>
            <person name="Baranova O.V."/>
            <person name="Blanton J.M."/>
            <person name="Tanner A.C."/>
            <person name="Dewhirst F."/>
            <person name="Young S.K."/>
            <person name="Zeng Q."/>
            <person name="Gargeya S."/>
            <person name="Fitzgerald M."/>
            <person name="Haas B."/>
            <person name="Abouelleil A."/>
            <person name="Alvarado L."/>
            <person name="Arachchi H.M."/>
            <person name="Berlin A."/>
            <person name="Brown A."/>
            <person name="Chapman S.B."/>
            <person name="Chen Z."/>
            <person name="Dunbar C."/>
            <person name="Freedman E."/>
            <person name="Gearin G."/>
            <person name="Goldberg J."/>
            <person name="Griggs A."/>
            <person name="Gujja S."/>
            <person name="Heiman D."/>
            <person name="Howarth C."/>
            <person name="Larson L."/>
            <person name="Lui A."/>
            <person name="MacDonald P.J.P."/>
            <person name="Montmayeur A."/>
            <person name="Murphy C."/>
            <person name="Neiman D."/>
            <person name="Pearson M."/>
            <person name="Priest M."/>
            <person name="Roberts A."/>
            <person name="Saif S."/>
            <person name="Shea T."/>
            <person name="Shenoy N."/>
            <person name="Sisk P."/>
            <person name="Stolte C."/>
            <person name="Sykes S."/>
            <person name="Wortman J."/>
            <person name="Nusbaum C."/>
            <person name="Birren B."/>
        </authorList>
    </citation>
    <scope>NUCLEOTIDE SEQUENCE [LARGE SCALE GENOMIC DNA]</scope>
    <source>
        <strain evidence="18 19">ATCC 29453</strain>
    </source>
</reference>
<evidence type="ECO:0000256" key="5">
    <source>
        <dbReference type="ARBA" id="ARBA00022553"/>
    </source>
</evidence>
<accession>V9H6B2</accession>
<evidence type="ECO:0000256" key="14">
    <source>
        <dbReference type="SAM" id="MobiDB-lite"/>
    </source>
</evidence>
<feature type="transmembrane region" description="Helical" evidence="15">
    <location>
        <begin position="155"/>
        <end position="177"/>
    </location>
</feature>
<evidence type="ECO:0000256" key="9">
    <source>
        <dbReference type="ARBA" id="ARBA00022777"/>
    </source>
</evidence>
<protein>
    <recommendedName>
        <fullName evidence="3">histidine kinase</fullName>
        <ecNumber evidence="3">2.7.13.3</ecNumber>
    </recommendedName>
</protein>
<organism evidence="18 19">
    <name type="scientific">Simonsiella muelleri ATCC 29453</name>
    <dbReference type="NCBI Taxonomy" id="641147"/>
    <lineage>
        <taxon>Bacteria</taxon>
        <taxon>Pseudomonadati</taxon>
        <taxon>Pseudomonadota</taxon>
        <taxon>Betaproteobacteria</taxon>
        <taxon>Neisseriales</taxon>
        <taxon>Neisseriaceae</taxon>
        <taxon>Simonsiella</taxon>
    </lineage>
</organism>
<dbReference type="InterPro" id="IPR050398">
    <property type="entry name" value="HssS/ArlS-like"/>
</dbReference>
<comment type="caution">
    <text evidence="18">The sequence shown here is derived from an EMBL/GenBank/DDBJ whole genome shotgun (WGS) entry which is preliminary data.</text>
</comment>
<evidence type="ECO:0000256" key="10">
    <source>
        <dbReference type="ARBA" id="ARBA00022840"/>
    </source>
</evidence>
<evidence type="ECO:0000313" key="19">
    <source>
        <dbReference type="Proteomes" id="UP000017813"/>
    </source>
</evidence>
<keyword evidence="12" id="KW-0902">Two-component regulatory system</keyword>
<dbReference type="STRING" id="641147.HMPREF9021_00791"/>
<keyword evidence="7 15" id="KW-0812">Transmembrane</keyword>
<dbReference type="Pfam" id="PF00672">
    <property type="entry name" value="HAMP"/>
    <property type="match status" value="1"/>
</dbReference>
<evidence type="ECO:0000256" key="2">
    <source>
        <dbReference type="ARBA" id="ARBA00004429"/>
    </source>
</evidence>
<dbReference type="PANTHER" id="PTHR45528">
    <property type="entry name" value="SENSOR HISTIDINE KINASE CPXA"/>
    <property type="match status" value="1"/>
</dbReference>
<dbReference type="SMART" id="SM00388">
    <property type="entry name" value="HisKA"/>
    <property type="match status" value="1"/>
</dbReference>
<dbReference type="CDD" id="cd06225">
    <property type="entry name" value="HAMP"/>
    <property type="match status" value="1"/>
</dbReference>
<dbReference type="RefSeq" id="WP_002641573.1">
    <property type="nucleotide sequence ID" value="NZ_CP019448.1"/>
</dbReference>
<dbReference type="InterPro" id="IPR005467">
    <property type="entry name" value="His_kinase_dom"/>
</dbReference>
<evidence type="ECO:0000256" key="11">
    <source>
        <dbReference type="ARBA" id="ARBA00022989"/>
    </source>
</evidence>
<reference evidence="18 19" key="1">
    <citation type="submission" date="2010-03" db="EMBL/GenBank/DDBJ databases">
        <authorList>
            <consortium name="The Broad Institute Genome Sequencing Platform"/>
            <person name="Ward D."/>
            <person name="Earl A."/>
            <person name="Feldgarden M."/>
            <person name="Gevers D."/>
            <person name="Young S."/>
            <person name="Zeng Q."/>
            <person name="Koehrsen M."/>
            <person name="Alvarado L."/>
            <person name="Berlin A.M."/>
            <person name="Borenstein D."/>
            <person name="Chapman S.B."/>
            <person name="Chen Z."/>
            <person name="Engels R."/>
            <person name="Freedman E."/>
            <person name="Gellesch M."/>
            <person name="Goldberg J."/>
            <person name="Griggs A."/>
            <person name="Gujja S."/>
            <person name="Heilman E.R."/>
            <person name="Heiman D.I."/>
            <person name="Hepburn T.A."/>
            <person name="Howarth C."/>
            <person name="Jen D."/>
            <person name="Larson L."/>
            <person name="Mehta T."/>
            <person name="Park D."/>
            <person name="Pearson M."/>
            <person name="Richards J."/>
            <person name="Roberts A."/>
            <person name="Saif S."/>
            <person name="Shea T.D."/>
            <person name="Shenoy N."/>
            <person name="Sisk P."/>
            <person name="Stolte C."/>
            <person name="Sykes S.N."/>
            <person name="Walk T."/>
            <person name="White J."/>
            <person name="Yandava C."/>
            <person name="Izard J."/>
            <person name="Baranova O.V."/>
            <person name="Blanton J.M."/>
            <person name="Tanner A.C."/>
            <person name="Dewhirst F."/>
            <person name="Haas B."/>
            <person name="Nusbaum C."/>
            <person name="Birren B."/>
        </authorList>
    </citation>
    <scope>NUCLEOTIDE SEQUENCE [LARGE SCALE GENOMIC DNA]</scope>
    <source>
        <strain evidence="18 19">ATCC 29453</strain>
    </source>
</reference>
<evidence type="ECO:0000256" key="15">
    <source>
        <dbReference type="SAM" id="Phobius"/>
    </source>
</evidence>
<keyword evidence="10" id="KW-0067">ATP-binding</keyword>
<evidence type="ECO:0000259" key="16">
    <source>
        <dbReference type="PROSITE" id="PS50109"/>
    </source>
</evidence>
<dbReference type="eggNOG" id="COG5000">
    <property type="taxonomic scope" value="Bacteria"/>
</dbReference>
<dbReference type="GO" id="GO:0005524">
    <property type="term" value="F:ATP binding"/>
    <property type="evidence" value="ECO:0007669"/>
    <property type="project" value="UniProtKB-KW"/>
</dbReference>
<keyword evidence="11 15" id="KW-1133">Transmembrane helix</keyword>
<dbReference type="OrthoDB" id="9804645at2"/>
<dbReference type="PRINTS" id="PR00344">
    <property type="entry name" value="BCTRLSENSOR"/>
</dbReference>
<dbReference type="PROSITE" id="PS50885">
    <property type="entry name" value="HAMP"/>
    <property type="match status" value="1"/>
</dbReference>
<keyword evidence="19" id="KW-1185">Reference proteome</keyword>
<sequence length="478" mass="54740">MKLFQRIFATFCMVIICAIFVASFSFWVVQNQLAENQSKHQRELEINLLHDVVNSLTSGGELSVRNRLEQKDPITQNIFVIAGDAKQDILNRRIDNEEIEHAYDFALKNPNSKLASIRYDPFGEEYLFFIRHFDRTKIERMPSPLLIPGLPLAPIWHEFIILTSLIFIGLLLAYLLASNITQPIRILENGINRLAAGELDARVSQQLDDRKDELANLGIQFDRMAEQLQKLVEKERHLLHHVSHEMRSPLARIQAIVGLLQARPDKQTEYISRLESELTRMDNLVGELLTLSRLETANIPMEKENLQIVPFLKQIVEDSQTVAEKKKHTISLEVKNIDKNARLEANESYLYRAFDNVIRNAMNYSPEGSTIKVKMYEDRKNLHIEIVDNGNGIKEEQLPHIFTAFYRADSSANTTGTGLGLALTKHIIEQHNGKIIAQNIQPNGLKMHFILPHTTKPEKPARPKTKNPKLDNTPNKKS</sequence>
<dbReference type="SMART" id="SM00387">
    <property type="entry name" value="HATPase_c"/>
    <property type="match status" value="1"/>
</dbReference>
<dbReference type="CDD" id="cd00082">
    <property type="entry name" value="HisKA"/>
    <property type="match status" value="1"/>
</dbReference>
<evidence type="ECO:0000256" key="7">
    <source>
        <dbReference type="ARBA" id="ARBA00022692"/>
    </source>
</evidence>
<dbReference type="Pfam" id="PF00512">
    <property type="entry name" value="HisKA"/>
    <property type="match status" value="1"/>
</dbReference>
<dbReference type="Gene3D" id="3.30.565.10">
    <property type="entry name" value="Histidine kinase-like ATPase, C-terminal domain"/>
    <property type="match status" value="1"/>
</dbReference>
<dbReference type="Gene3D" id="6.10.340.10">
    <property type="match status" value="1"/>
</dbReference>
<evidence type="ECO:0000256" key="4">
    <source>
        <dbReference type="ARBA" id="ARBA00022475"/>
    </source>
</evidence>
<dbReference type="FunFam" id="1.10.287.130:FF:000047">
    <property type="entry name" value="Two-component sensor histidine kinase"/>
    <property type="match status" value="1"/>
</dbReference>
<dbReference type="HOGENOM" id="CLU_000445_89_27_4"/>
<dbReference type="SUPFAM" id="SSF47384">
    <property type="entry name" value="Homodimeric domain of signal transducing histidine kinase"/>
    <property type="match status" value="1"/>
</dbReference>
<dbReference type="FunFam" id="3.30.565.10:FF:000006">
    <property type="entry name" value="Sensor histidine kinase WalK"/>
    <property type="match status" value="1"/>
</dbReference>
<keyword evidence="6" id="KW-0808">Transferase</keyword>
<comment type="subcellular location">
    <subcellularLocation>
        <location evidence="2">Cell inner membrane</location>
        <topology evidence="2">Multi-pass membrane protein</topology>
    </subcellularLocation>
</comment>
<feature type="region of interest" description="Disordered" evidence="14">
    <location>
        <begin position="454"/>
        <end position="478"/>
    </location>
</feature>
<dbReference type="Pfam" id="PF02518">
    <property type="entry name" value="HATPase_c"/>
    <property type="match status" value="1"/>
</dbReference>
<gene>
    <name evidence="18" type="ORF">HMPREF9021_00791</name>
</gene>
<keyword evidence="8" id="KW-0547">Nucleotide-binding</keyword>
<dbReference type="Proteomes" id="UP000017813">
    <property type="component" value="Unassembled WGS sequence"/>
</dbReference>
<dbReference type="InterPro" id="IPR036097">
    <property type="entry name" value="HisK_dim/P_sf"/>
</dbReference>
<dbReference type="InterPro" id="IPR003660">
    <property type="entry name" value="HAMP_dom"/>
</dbReference>
<dbReference type="InterPro" id="IPR003661">
    <property type="entry name" value="HisK_dim/P_dom"/>
</dbReference>
<evidence type="ECO:0000259" key="17">
    <source>
        <dbReference type="PROSITE" id="PS50885"/>
    </source>
</evidence>
<evidence type="ECO:0000256" key="6">
    <source>
        <dbReference type="ARBA" id="ARBA00022679"/>
    </source>
</evidence>
<dbReference type="PROSITE" id="PS50109">
    <property type="entry name" value="HIS_KIN"/>
    <property type="match status" value="1"/>
</dbReference>
<name>V9H6B2_9NEIS</name>
<evidence type="ECO:0000256" key="3">
    <source>
        <dbReference type="ARBA" id="ARBA00012438"/>
    </source>
</evidence>